<dbReference type="Proteomes" id="UP000775213">
    <property type="component" value="Unassembled WGS sequence"/>
</dbReference>
<sequence length="330" mass="36734">MAMEVGRTVIGGRHWSERPLSRDGGQKDRSLAMEVGRTVVDGGQKDRSLAMEFGRTIFDGRHWSERSLSDDRDVQSFGIQNVRPAGYDRQRCYKMSSGDNRQKGLIKNIFGIHKKVIVGSSSRPVCTESTSSSQLATQSQPSPPLPTPVASSPHTFYSPDPRLPLPYVTQSTPFYPYYPPPPPHSGPLPYPYPYPYALYIPPPHQPATAPPQPTTGGPSTPAAAEQVTKGCMLIEPDDDTYKAVLGRESTPVELHIHTHKRQEEQQWVDERTRKAFEEYTRIRESQAAVGEGSSGGSTEYSDYRTWLQAEEGMQHDRVYGLGSQAHVYEG</sequence>
<evidence type="ECO:0000313" key="3">
    <source>
        <dbReference type="Proteomes" id="UP000775213"/>
    </source>
</evidence>
<feature type="compositionally biased region" description="Low complexity" evidence="1">
    <location>
        <begin position="129"/>
        <end position="140"/>
    </location>
</feature>
<comment type="caution">
    <text evidence="2">The sequence shown here is derived from an EMBL/GenBank/DDBJ whole genome shotgun (WGS) entry which is preliminary data.</text>
</comment>
<organism evidence="2 3">
    <name type="scientific">Dendrobium chrysotoxum</name>
    <name type="common">Orchid</name>
    <dbReference type="NCBI Taxonomy" id="161865"/>
    <lineage>
        <taxon>Eukaryota</taxon>
        <taxon>Viridiplantae</taxon>
        <taxon>Streptophyta</taxon>
        <taxon>Embryophyta</taxon>
        <taxon>Tracheophyta</taxon>
        <taxon>Spermatophyta</taxon>
        <taxon>Magnoliopsida</taxon>
        <taxon>Liliopsida</taxon>
        <taxon>Asparagales</taxon>
        <taxon>Orchidaceae</taxon>
        <taxon>Epidendroideae</taxon>
        <taxon>Malaxideae</taxon>
        <taxon>Dendrobiinae</taxon>
        <taxon>Dendrobium</taxon>
    </lineage>
</organism>
<accession>A0AAV7HBL9</accession>
<proteinExistence type="predicted"/>
<feature type="region of interest" description="Disordered" evidence="1">
    <location>
        <begin position="203"/>
        <end position="223"/>
    </location>
</feature>
<dbReference type="Pfam" id="PF03004">
    <property type="entry name" value="Transposase_24"/>
    <property type="match status" value="1"/>
</dbReference>
<dbReference type="EMBL" id="JAGFBR010000006">
    <property type="protein sequence ID" value="KAH0466272.1"/>
    <property type="molecule type" value="Genomic_DNA"/>
</dbReference>
<protein>
    <submittedName>
        <fullName evidence="2">Uncharacterized protein</fullName>
    </submittedName>
</protein>
<name>A0AAV7HBL9_DENCH</name>
<evidence type="ECO:0000256" key="1">
    <source>
        <dbReference type="SAM" id="MobiDB-lite"/>
    </source>
</evidence>
<feature type="region of interest" description="Disordered" evidence="1">
    <location>
        <begin position="121"/>
        <end position="163"/>
    </location>
</feature>
<reference evidence="2 3" key="1">
    <citation type="journal article" date="2021" name="Hortic Res">
        <title>Chromosome-scale assembly of the Dendrobium chrysotoxum genome enhances the understanding of orchid evolution.</title>
        <authorList>
            <person name="Zhang Y."/>
            <person name="Zhang G.Q."/>
            <person name="Zhang D."/>
            <person name="Liu X.D."/>
            <person name="Xu X.Y."/>
            <person name="Sun W.H."/>
            <person name="Yu X."/>
            <person name="Zhu X."/>
            <person name="Wang Z.W."/>
            <person name="Zhao X."/>
            <person name="Zhong W.Y."/>
            <person name="Chen H."/>
            <person name="Yin W.L."/>
            <person name="Huang T."/>
            <person name="Niu S.C."/>
            <person name="Liu Z.J."/>
        </authorList>
    </citation>
    <scope>NUCLEOTIDE SEQUENCE [LARGE SCALE GENOMIC DNA]</scope>
    <source>
        <strain evidence="2">Lindl</strain>
    </source>
</reference>
<dbReference type="AlphaFoldDB" id="A0AAV7HBL9"/>
<keyword evidence="3" id="KW-1185">Reference proteome</keyword>
<gene>
    <name evidence="2" type="ORF">IEQ34_006375</name>
</gene>
<feature type="compositionally biased region" description="Pro residues" evidence="1">
    <location>
        <begin position="203"/>
        <end position="213"/>
    </location>
</feature>
<dbReference type="InterPro" id="IPR004252">
    <property type="entry name" value="Probable_transposase_24"/>
</dbReference>
<feature type="compositionally biased region" description="Low complexity" evidence="1">
    <location>
        <begin position="214"/>
        <end position="223"/>
    </location>
</feature>
<evidence type="ECO:0000313" key="2">
    <source>
        <dbReference type="EMBL" id="KAH0466272.1"/>
    </source>
</evidence>